<evidence type="ECO:0000256" key="1">
    <source>
        <dbReference type="SAM" id="MobiDB-lite"/>
    </source>
</evidence>
<dbReference type="EMBL" id="HG994372">
    <property type="protein sequence ID" value="CAF2110567.1"/>
    <property type="molecule type" value="Genomic_DNA"/>
</dbReference>
<sequence>MEVSKEVEEASKQTLEISELEGMESQQTERVQAQTGKAVEVENNMKVITEKEREDNEDEIEEGELVTDWANVTPGKASRSPKATLKYGQVRIATPSRYSALNDIDDNRELLSQGKEINAVDKGMETQEVEENIDIASLVEVETTVNAVERKEETVSVKQDEVTTAVGGSSMQGTTLLLSLPRVSKTNHR</sequence>
<reference evidence="2" key="1">
    <citation type="submission" date="2021-01" db="EMBL/GenBank/DDBJ databases">
        <authorList>
            <consortium name="Genoscope - CEA"/>
            <person name="William W."/>
        </authorList>
    </citation>
    <scope>NUCLEOTIDE SEQUENCE</scope>
</reference>
<feature type="non-terminal residue" evidence="2">
    <location>
        <position position="189"/>
    </location>
</feature>
<organism evidence="2">
    <name type="scientific">Brassica napus</name>
    <name type="common">Rape</name>
    <dbReference type="NCBI Taxonomy" id="3708"/>
    <lineage>
        <taxon>Eukaryota</taxon>
        <taxon>Viridiplantae</taxon>
        <taxon>Streptophyta</taxon>
        <taxon>Embryophyta</taxon>
        <taxon>Tracheophyta</taxon>
        <taxon>Spermatophyta</taxon>
        <taxon>Magnoliopsida</taxon>
        <taxon>eudicotyledons</taxon>
        <taxon>Gunneridae</taxon>
        <taxon>Pentapetalae</taxon>
        <taxon>rosids</taxon>
        <taxon>malvids</taxon>
        <taxon>Brassicales</taxon>
        <taxon>Brassicaceae</taxon>
        <taxon>Brassiceae</taxon>
        <taxon>Brassica</taxon>
    </lineage>
</organism>
<accession>A0A816UHV4</accession>
<protein>
    <submittedName>
        <fullName evidence="2">(rape) hypothetical protein</fullName>
    </submittedName>
</protein>
<dbReference type="AlphaFoldDB" id="A0A816UHV4"/>
<gene>
    <name evidence="2" type="ORF">DARMORV10_C08P24340.1</name>
</gene>
<evidence type="ECO:0000313" key="2">
    <source>
        <dbReference type="EMBL" id="CAF2110567.1"/>
    </source>
</evidence>
<name>A0A816UHV4_BRANA</name>
<feature type="compositionally biased region" description="Polar residues" evidence="1">
    <location>
        <begin position="24"/>
        <end position="35"/>
    </location>
</feature>
<feature type="region of interest" description="Disordered" evidence="1">
    <location>
        <begin position="1"/>
        <end position="35"/>
    </location>
</feature>
<proteinExistence type="predicted"/>
<dbReference type="Proteomes" id="UP001295469">
    <property type="component" value="Chromosome C08"/>
</dbReference>
<feature type="compositionally biased region" description="Basic and acidic residues" evidence="1">
    <location>
        <begin position="1"/>
        <end position="11"/>
    </location>
</feature>